<accession>A0ACB8FN97</accession>
<reference evidence="1" key="1">
    <citation type="submission" date="2021-08" db="EMBL/GenBank/DDBJ databases">
        <title>The first chromosome-level gecko genome reveals the dynamic sex chromosomes of Neotropical dwarf geckos (Sphaerodactylidae: Sphaerodactylus).</title>
        <authorList>
            <person name="Pinto B.J."/>
            <person name="Keating S.E."/>
            <person name="Gamble T."/>
        </authorList>
    </citation>
    <scope>NUCLEOTIDE SEQUENCE</scope>
    <source>
        <strain evidence="1">TG3544</strain>
    </source>
</reference>
<proteinExistence type="predicted"/>
<protein>
    <submittedName>
        <fullName evidence="1">Uncharacterized protein</fullName>
    </submittedName>
</protein>
<sequence length="190" mass="20789">MEQIAAGLTEFCGLAYETESSPQLGLVTLQREDRSQRQHHSRWKSEGAHFVAAASYPPIAEPNSGRRLAWWLRCLRSSEALVQQECKQKLASGVVHEEGRQHAGPPAVSRVSLMDRLEEDDSCHPARLPPPSPRPHPTLVEVGRQSPEGLGQRQESASSGRSMKEMWESAGGLAGLPSLFAHGSTRSCCT</sequence>
<keyword evidence="2" id="KW-1185">Reference proteome</keyword>
<evidence type="ECO:0000313" key="1">
    <source>
        <dbReference type="EMBL" id="KAH8006737.1"/>
    </source>
</evidence>
<dbReference type="EMBL" id="CM037619">
    <property type="protein sequence ID" value="KAH8006737.1"/>
    <property type="molecule type" value="Genomic_DNA"/>
</dbReference>
<gene>
    <name evidence="1" type="ORF">K3G42_012309</name>
</gene>
<evidence type="ECO:0000313" key="2">
    <source>
        <dbReference type="Proteomes" id="UP000827872"/>
    </source>
</evidence>
<organism evidence="1 2">
    <name type="scientific">Sphaerodactylus townsendi</name>
    <dbReference type="NCBI Taxonomy" id="933632"/>
    <lineage>
        <taxon>Eukaryota</taxon>
        <taxon>Metazoa</taxon>
        <taxon>Chordata</taxon>
        <taxon>Craniata</taxon>
        <taxon>Vertebrata</taxon>
        <taxon>Euteleostomi</taxon>
        <taxon>Lepidosauria</taxon>
        <taxon>Squamata</taxon>
        <taxon>Bifurcata</taxon>
        <taxon>Gekkota</taxon>
        <taxon>Sphaerodactylidae</taxon>
        <taxon>Sphaerodactylus</taxon>
    </lineage>
</organism>
<comment type="caution">
    <text evidence="1">The sequence shown here is derived from an EMBL/GenBank/DDBJ whole genome shotgun (WGS) entry which is preliminary data.</text>
</comment>
<name>A0ACB8FN97_9SAUR</name>
<dbReference type="Proteomes" id="UP000827872">
    <property type="component" value="Linkage Group LG06"/>
</dbReference>